<feature type="transmembrane region" description="Helical" evidence="3">
    <location>
        <begin position="897"/>
        <end position="920"/>
    </location>
</feature>
<feature type="domain" description="Threonine/serine exporter-like N-terminal" evidence="4">
    <location>
        <begin position="409"/>
        <end position="652"/>
    </location>
</feature>
<keyword evidence="3" id="KW-0472">Membrane</keyword>
<keyword evidence="3" id="KW-0812">Transmembrane</keyword>
<accession>A0AAN6YHX7</accession>
<keyword evidence="3" id="KW-1133">Transmembrane helix</keyword>
<feature type="transmembrane region" description="Helical" evidence="3">
    <location>
        <begin position="517"/>
        <end position="535"/>
    </location>
</feature>
<gene>
    <name evidence="5" type="ORF">QBC37DRAFT_273864</name>
</gene>
<feature type="region of interest" description="Disordered" evidence="2">
    <location>
        <begin position="295"/>
        <end position="346"/>
    </location>
</feature>
<feature type="compositionally biased region" description="Polar residues" evidence="2">
    <location>
        <begin position="1"/>
        <end position="26"/>
    </location>
</feature>
<feature type="compositionally biased region" description="Basic and acidic residues" evidence="2">
    <location>
        <begin position="371"/>
        <end position="381"/>
    </location>
</feature>
<comment type="caution">
    <text evidence="5">The sequence shown here is derived from an EMBL/GenBank/DDBJ whole genome shotgun (WGS) entry which is preliminary data.</text>
</comment>
<feature type="transmembrane region" description="Helical" evidence="3">
    <location>
        <begin position="681"/>
        <end position="699"/>
    </location>
</feature>
<comment type="similarity">
    <text evidence="1">Belongs to the ThrE exporter (TC 2.A.79) family.</text>
</comment>
<evidence type="ECO:0000259" key="4">
    <source>
        <dbReference type="Pfam" id="PF06738"/>
    </source>
</evidence>
<dbReference type="PANTHER" id="PTHR31082">
    <property type="entry name" value="PHEROMONE-REGULATED MEMBRANE PROTEIN 10"/>
    <property type="match status" value="1"/>
</dbReference>
<keyword evidence="6" id="KW-1185">Reference proteome</keyword>
<dbReference type="Proteomes" id="UP001301769">
    <property type="component" value="Unassembled WGS sequence"/>
</dbReference>
<feature type="compositionally biased region" description="Low complexity" evidence="2">
    <location>
        <begin position="305"/>
        <end position="316"/>
    </location>
</feature>
<dbReference type="AlphaFoldDB" id="A0AAN6YHX7"/>
<evidence type="ECO:0000256" key="2">
    <source>
        <dbReference type="SAM" id="MobiDB-lite"/>
    </source>
</evidence>
<feature type="transmembrane region" description="Helical" evidence="3">
    <location>
        <begin position="591"/>
        <end position="614"/>
    </location>
</feature>
<feature type="transmembrane region" description="Helical" evidence="3">
    <location>
        <begin position="635"/>
        <end position="656"/>
    </location>
</feature>
<feature type="region of interest" description="Disordered" evidence="2">
    <location>
        <begin position="1"/>
        <end position="208"/>
    </location>
</feature>
<sequence>MASQQGHENQGPSSNESPVDQGQPQQIPRIELEDITNTTSTPPRGKGKKKVGFVGNGEGEGSGYADLNTSERNTPGEEYDSPGRDYFSSPGKDDQAHALTPPGLNQPGNRDSFNKDELAAALSKILQPEHHGGPSRPNPRPAIRKHTRVGSDIEMATTPHRSELEARNRADRLAHAVGTSSVPPSGRSSPDQLESGMQTPFDGDSLLPVPPKGPGFLSGLRSRKGAHQTAKDLVRTHTRRGRLNPMGESSTGLISGGVSGTATPVLEDIEYVPRPEKFKGGVLGSLLKLYNAESKKDGADSSFLTTPRGTPNRTPNSTPPTSRPGTPQPGSRPTRPNLRPRPHSSSTLAGLMESSFVFAAPGSSKDISDAVSDKLKAESQKAPKKRSRSRQKEEYRITIHIAEIINRHRYLVKLCRALMMYGAPTHRLEGYMMMSARVLGIEGQFMYLPGIMMISFDDSNTHTTEMKIVRSPQGVDLGKLRDTHEIYKEVVHDRIGVEEATRRLEAVIARQPQFPRWLRLILYGLASAFVSPFGFQGRYIDMPLCVVLGCLVGYLQLYLAPTNELYANVFEITAAVATSFLARVLGSINGGTLFCFSTLAQSSIALILPGYMVLSASLELQSHQMISGSVRMVYALIYSLFLGYGITIGSVLYGYLDKNAVSEVTCTAGDKWYLQKPPPNFYLLFVLPFTLCLCAINQAKWKQTPVMVVIALAGFCVNHFSSRYFQGSSTLSSSLGALCVGVLANLYARLGRYVKNYLLDIWELQIEPRTRRLFKKRRPYYFGGEGARANAKDEDGNGSDDKEEKFEDPELGLGDNEKGVPMTRRVRQIGFGLAAAAMLPGIFVQVPSGLAVGGSLLSGVQSADMIVRNETVLANGTTISTSADVGPGDLSNTAFNVLLSVIQVAISISVGLSLSALIVYPYGKRRSGLFSF</sequence>
<evidence type="ECO:0000313" key="6">
    <source>
        <dbReference type="Proteomes" id="UP001301769"/>
    </source>
</evidence>
<dbReference type="PANTHER" id="PTHR31082:SF4">
    <property type="entry name" value="PHEROMONE-REGULATED MEMBRANE PROTEIN 10"/>
    <property type="match status" value="1"/>
</dbReference>
<protein>
    <recommendedName>
        <fullName evidence="4">Threonine/serine exporter-like N-terminal domain-containing protein</fullName>
    </recommendedName>
</protein>
<feature type="compositionally biased region" description="Polar residues" evidence="2">
    <location>
        <begin position="178"/>
        <end position="198"/>
    </location>
</feature>
<proteinExistence type="inferred from homology"/>
<dbReference type="InterPro" id="IPR010619">
    <property type="entry name" value="ThrE-like_N"/>
</dbReference>
<dbReference type="GO" id="GO:0022857">
    <property type="term" value="F:transmembrane transporter activity"/>
    <property type="evidence" value="ECO:0007669"/>
    <property type="project" value="InterPro"/>
</dbReference>
<reference evidence="5" key="1">
    <citation type="journal article" date="2023" name="Mol. Phylogenet. Evol.">
        <title>Genome-scale phylogeny and comparative genomics of the fungal order Sordariales.</title>
        <authorList>
            <person name="Hensen N."/>
            <person name="Bonometti L."/>
            <person name="Westerberg I."/>
            <person name="Brannstrom I.O."/>
            <person name="Guillou S."/>
            <person name="Cros-Aarteil S."/>
            <person name="Calhoun S."/>
            <person name="Haridas S."/>
            <person name="Kuo A."/>
            <person name="Mondo S."/>
            <person name="Pangilinan J."/>
            <person name="Riley R."/>
            <person name="LaButti K."/>
            <person name="Andreopoulos B."/>
            <person name="Lipzen A."/>
            <person name="Chen C."/>
            <person name="Yan M."/>
            <person name="Daum C."/>
            <person name="Ng V."/>
            <person name="Clum A."/>
            <person name="Steindorff A."/>
            <person name="Ohm R.A."/>
            <person name="Martin F."/>
            <person name="Silar P."/>
            <person name="Natvig D.O."/>
            <person name="Lalanne C."/>
            <person name="Gautier V."/>
            <person name="Ament-Velasquez S.L."/>
            <person name="Kruys A."/>
            <person name="Hutchinson M.I."/>
            <person name="Powell A.J."/>
            <person name="Barry K."/>
            <person name="Miller A.N."/>
            <person name="Grigoriev I.V."/>
            <person name="Debuchy R."/>
            <person name="Gladieux P."/>
            <person name="Hiltunen Thoren M."/>
            <person name="Johannesson H."/>
        </authorList>
    </citation>
    <scope>NUCLEOTIDE SEQUENCE</scope>
    <source>
        <strain evidence="5">PSN293</strain>
    </source>
</reference>
<evidence type="ECO:0000313" key="5">
    <source>
        <dbReference type="EMBL" id="KAK4218895.1"/>
    </source>
</evidence>
<evidence type="ECO:0000256" key="3">
    <source>
        <dbReference type="SAM" id="Phobius"/>
    </source>
</evidence>
<feature type="transmembrane region" description="Helical" evidence="3">
    <location>
        <begin position="542"/>
        <end position="560"/>
    </location>
</feature>
<feature type="transmembrane region" description="Helical" evidence="3">
    <location>
        <begin position="831"/>
        <end position="852"/>
    </location>
</feature>
<feature type="compositionally biased region" description="Basic and acidic residues" evidence="2">
    <location>
        <begin position="790"/>
        <end position="805"/>
    </location>
</feature>
<dbReference type="EMBL" id="MU858051">
    <property type="protein sequence ID" value="KAK4218895.1"/>
    <property type="molecule type" value="Genomic_DNA"/>
</dbReference>
<name>A0AAN6YHX7_9PEZI</name>
<feature type="compositionally biased region" description="Basic and acidic residues" evidence="2">
    <location>
        <begin position="160"/>
        <end position="174"/>
    </location>
</feature>
<dbReference type="InterPro" id="IPR051361">
    <property type="entry name" value="ThrE/Ser_Exporter"/>
</dbReference>
<evidence type="ECO:0000256" key="1">
    <source>
        <dbReference type="ARBA" id="ARBA00034125"/>
    </source>
</evidence>
<feature type="transmembrane region" description="Helical" evidence="3">
    <location>
        <begin position="731"/>
        <end position="748"/>
    </location>
</feature>
<feature type="region of interest" description="Disordered" evidence="2">
    <location>
        <begin position="785"/>
        <end position="814"/>
    </location>
</feature>
<dbReference type="Pfam" id="PF06738">
    <property type="entry name" value="ThrE"/>
    <property type="match status" value="1"/>
</dbReference>
<feature type="region of interest" description="Disordered" evidence="2">
    <location>
        <begin position="371"/>
        <end position="393"/>
    </location>
</feature>
<reference evidence="5" key="2">
    <citation type="submission" date="2023-05" db="EMBL/GenBank/DDBJ databases">
        <authorList>
            <consortium name="Lawrence Berkeley National Laboratory"/>
            <person name="Steindorff A."/>
            <person name="Hensen N."/>
            <person name="Bonometti L."/>
            <person name="Westerberg I."/>
            <person name="Brannstrom I.O."/>
            <person name="Guillou S."/>
            <person name="Cros-Aarteil S."/>
            <person name="Calhoun S."/>
            <person name="Haridas S."/>
            <person name="Kuo A."/>
            <person name="Mondo S."/>
            <person name="Pangilinan J."/>
            <person name="Riley R."/>
            <person name="Labutti K."/>
            <person name="Andreopoulos B."/>
            <person name="Lipzen A."/>
            <person name="Chen C."/>
            <person name="Yanf M."/>
            <person name="Daum C."/>
            <person name="Ng V."/>
            <person name="Clum A."/>
            <person name="Ohm R."/>
            <person name="Martin F."/>
            <person name="Silar P."/>
            <person name="Natvig D."/>
            <person name="Lalanne C."/>
            <person name="Gautier V."/>
            <person name="Ament-Velasquez S.L."/>
            <person name="Kruys A."/>
            <person name="Hutchinson M.I."/>
            <person name="Powell A.J."/>
            <person name="Barry K."/>
            <person name="Miller A.N."/>
            <person name="Grigoriev I.V."/>
            <person name="Debuchy R."/>
            <person name="Gladieux P."/>
            <person name="Thoren M.H."/>
            <person name="Johannesson H."/>
        </authorList>
    </citation>
    <scope>NUCLEOTIDE SEQUENCE</scope>
    <source>
        <strain evidence="5">PSN293</strain>
    </source>
</reference>
<organism evidence="5 6">
    <name type="scientific">Rhypophila decipiens</name>
    <dbReference type="NCBI Taxonomy" id="261697"/>
    <lineage>
        <taxon>Eukaryota</taxon>
        <taxon>Fungi</taxon>
        <taxon>Dikarya</taxon>
        <taxon>Ascomycota</taxon>
        <taxon>Pezizomycotina</taxon>
        <taxon>Sordariomycetes</taxon>
        <taxon>Sordariomycetidae</taxon>
        <taxon>Sordariales</taxon>
        <taxon>Naviculisporaceae</taxon>
        <taxon>Rhypophila</taxon>
    </lineage>
</organism>